<evidence type="ECO:0000256" key="10">
    <source>
        <dbReference type="ARBA" id="ARBA00057735"/>
    </source>
</evidence>
<evidence type="ECO:0000256" key="1">
    <source>
        <dbReference type="ARBA" id="ARBA00009776"/>
    </source>
</evidence>
<dbReference type="GO" id="GO:0005524">
    <property type="term" value="F:ATP binding"/>
    <property type="evidence" value="ECO:0007669"/>
    <property type="project" value="UniProtKB-UniRule"/>
</dbReference>
<keyword evidence="7 11" id="KW-0418">Kinase</keyword>
<dbReference type="HAMAP" id="MF_00165">
    <property type="entry name" value="Thymidylate_kinase"/>
    <property type="match status" value="1"/>
</dbReference>
<organism evidence="13 14">
    <name type="scientific">Aphanocapsa feldmannii 277cV</name>
    <dbReference type="NCBI Taxonomy" id="2507553"/>
    <lineage>
        <taxon>Bacteria</taxon>
        <taxon>Bacillati</taxon>
        <taxon>Cyanobacteriota</taxon>
        <taxon>Cyanophyceae</taxon>
        <taxon>Oscillatoriophycideae</taxon>
        <taxon>Chroococcales</taxon>
        <taxon>Microcystaceae</taxon>
        <taxon>Aphanocapsa</taxon>
    </lineage>
</organism>
<dbReference type="NCBIfam" id="TIGR00041">
    <property type="entry name" value="DTMP_kinase"/>
    <property type="match status" value="1"/>
</dbReference>
<evidence type="ECO:0000259" key="12">
    <source>
        <dbReference type="Pfam" id="PF02223"/>
    </source>
</evidence>
<evidence type="ECO:0000313" key="14">
    <source>
        <dbReference type="Proteomes" id="UP000317990"/>
    </source>
</evidence>
<dbReference type="GO" id="GO:0006233">
    <property type="term" value="P:dTDP biosynthetic process"/>
    <property type="evidence" value="ECO:0007669"/>
    <property type="project" value="InterPro"/>
</dbReference>
<dbReference type="GO" id="GO:0006227">
    <property type="term" value="P:dUDP biosynthetic process"/>
    <property type="evidence" value="ECO:0007669"/>
    <property type="project" value="TreeGrafter"/>
</dbReference>
<feature type="binding site" evidence="11">
    <location>
        <begin position="25"/>
        <end position="32"/>
    </location>
    <ligand>
        <name>ATP</name>
        <dbReference type="ChEBI" id="CHEBI:30616"/>
    </ligand>
</feature>
<gene>
    <name evidence="11 13" type="primary">tmk</name>
    <name evidence="13" type="ORF">ERJ67_06515</name>
</gene>
<dbReference type="GO" id="GO:0004798">
    <property type="term" value="F:dTMP kinase activity"/>
    <property type="evidence" value="ECO:0007669"/>
    <property type="project" value="UniProtKB-UniRule"/>
</dbReference>
<proteinExistence type="inferred from homology"/>
<dbReference type="InterPro" id="IPR027417">
    <property type="entry name" value="P-loop_NTPase"/>
</dbReference>
<dbReference type="GO" id="GO:0006235">
    <property type="term" value="P:dTTP biosynthetic process"/>
    <property type="evidence" value="ECO:0007669"/>
    <property type="project" value="UniProtKB-UniRule"/>
</dbReference>
<dbReference type="EMBL" id="SRMO01000065">
    <property type="protein sequence ID" value="TGG92291.1"/>
    <property type="molecule type" value="Genomic_DNA"/>
</dbReference>
<comment type="function">
    <text evidence="10 11">Phosphorylation of dTMP to form dTDP in both de novo and salvage pathways of dTTP synthesis.</text>
</comment>
<dbReference type="Gene3D" id="3.40.50.300">
    <property type="entry name" value="P-loop containing nucleotide triphosphate hydrolases"/>
    <property type="match status" value="1"/>
</dbReference>
<evidence type="ECO:0000256" key="7">
    <source>
        <dbReference type="ARBA" id="ARBA00022777"/>
    </source>
</evidence>
<keyword evidence="8 11" id="KW-0067">ATP-binding</keyword>
<dbReference type="FunFam" id="3.40.50.300:FF:000225">
    <property type="entry name" value="Thymidylate kinase"/>
    <property type="match status" value="1"/>
</dbReference>
<keyword evidence="5 11" id="KW-0545">Nucleotide biosynthesis</keyword>
<evidence type="ECO:0000313" key="13">
    <source>
        <dbReference type="EMBL" id="TGG92291.1"/>
    </source>
</evidence>
<reference evidence="13 14" key="1">
    <citation type="journal article" date="2019" name="mSystems">
        <title>Life at home and on the roam: Genomic adaptions reflect the dual lifestyle of an intracellular, facultative symbiont.</title>
        <authorList>
            <person name="Burgsdorf I."/>
        </authorList>
    </citation>
    <scope>NUCLEOTIDE SEQUENCE [LARGE SCALE GENOMIC DNA]</scope>
    <source>
        <strain evidence="13">277cV</strain>
    </source>
</reference>
<dbReference type="GO" id="GO:0005829">
    <property type="term" value="C:cytosol"/>
    <property type="evidence" value="ECO:0007669"/>
    <property type="project" value="TreeGrafter"/>
</dbReference>
<dbReference type="InterPro" id="IPR039430">
    <property type="entry name" value="Thymidylate_kin-like_dom"/>
</dbReference>
<evidence type="ECO:0000256" key="9">
    <source>
        <dbReference type="ARBA" id="ARBA00048743"/>
    </source>
</evidence>
<dbReference type="PANTHER" id="PTHR10344">
    <property type="entry name" value="THYMIDYLATE KINASE"/>
    <property type="match status" value="1"/>
</dbReference>
<dbReference type="InterPro" id="IPR018094">
    <property type="entry name" value="Thymidylate_kinase"/>
</dbReference>
<dbReference type="Pfam" id="PF02223">
    <property type="entry name" value="Thymidylate_kin"/>
    <property type="match status" value="1"/>
</dbReference>
<accession>A0A524RPB4</accession>
<evidence type="ECO:0000256" key="6">
    <source>
        <dbReference type="ARBA" id="ARBA00022741"/>
    </source>
</evidence>
<comment type="catalytic activity">
    <reaction evidence="9 11">
        <text>dTMP + ATP = dTDP + ADP</text>
        <dbReference type="Rhea" id="RHEA:13517"/>
        <dbReference type="ChEBI" id="CHEBI:30616"/>
        <dbReference type="ChEBI" id="CHEBI:58369"/>
        <dbReference type="ChEBI" id="CHEBI:63528"/>
        <dbReference type="ChEBI" id="CHEBI:456216"/>
        <dbReference type="EC" id="2.7.4.9"/>
    </reaction>
</comment>
<evidence type="ECO:0000256" key="3">
    <source>
        <dbReference type="ARBA" id="ARBA00017144"/>
    </source>
</evidence>
<sequence>MQPGCPLPLLRRFLTVCGRLLVLEGIDGGGKTTQLERLAAWLPGSGLMPAGADLVVTREPGGTVLGEELRRLLLKPPQGAAPCNRAELLLYAADRAQHVERLIKPALQAGNWVLSDRFSGATEAYQGHGRGLDLATIRQLERMATAGLEPDITLWLDLPLADSIRRRRRQRADRMEAAGSAFLERVHGGFAALATEQGWCRVDATRSVEAVAADISVALRGRLG</sequence>
<dbReference type="Proteomes" id="UP000317990">
    <property type="component" value="Unassembled WGS sequence"/>
</dbReference>
<evidence type="ECO:0000256" key="11">
    <source>
        <dbReference type="HAMAP-Rule" id="MF_00165"/>
    </source>
</evidence>
<feature type="domain" description="Thymidylate kinase-like" evidence="12">
    <location>
        <begin position="23"/>
        <end position="215"/>
    </location>
</feature>
<evidence type="ECO:0000256" key="5">
    <source>
        <dbReference type="ARBA" id="ARBA00022727"/>
    </source>
</evidence>
<protein>
    <recommendedName>
        <fullName evidence="3 11">Thymidylate kinase</fullName>
        <ecNumber evidence="2 11">2.7.4.9</ecNumber>
    </recommendedName>
    <alternativeName>
        <fullName evidence="11">dTMP kinase</fullName>
    </alternativeName>
</protein>
<name>A0A524RPB4_9CHRO</name>
<comment type="caution">
    <text evidence="13">The sequence shown here is derived from an EMBL/GenBank/DDBJ whole genome shotgun (WGS) entry which is preliminary data.</text>
</comment>
<dbReference type="EC" id="2.7.4.9" evidence="2 11"/>
<dbReference type="AlphaFoldDB" id="A0A524RPB4"/>
<keyword evidence="6 11" id="KW-0547">Nucleotide-binding</keyword>
<evidence type="ECO:0000256" key="4">
    <source>
        <dbReference type="ARBA" id="ARBA00022679"/>
    </source>
</evidence>
<evidence type="ECO:0000256" key="8">
    <source>
        <dbReference type="ARBA" id="ARBA00022840"/>
    </source>
</evidence>
<dbReference type="SUPFAM" id="SSF52540">
    <property type="entry name" value="P-loop containing nucleoside triphosphate hydrolases"/>
    <property type="match status" value="1"/>
</dbReference>
<comment type="similarity">
    <text evidence="1 11">Belongs to the thymidylate kinase family.</text>
</comment>
<evidence type="ECO:0000256" key="2">
    <source>
        <dbReference type="ARBA" id="ARBA00012980"/>
    </source>
</evidence>
<dbReference type="PANTHER" id="PTHR10344:SF4">
    <property type="entry name" value="UMP-CMP KINASE 2, MITOCHONDRIAL"/>
    <property type="match status" value="1"/>
</dbReference>
<dbReference type="CDD" id="cd01672">
    <property type="entry name" value="TMPK"/>
    <property type="match status" value="1"/>
</dbReference>
<keyword evidence="4 11" id="KW-0808">Transferase</keyword>